<evidence type="ECO:0000256" key="2">
    <source>
        <dbReference type="ARBA" id="ARBA00005417"/>
    </source>
</evidence>
<comment type="subcellular location">
    <subcellularLocation>
        <location evidence="1">Cell membrane</location>
        <topology evidence="1">Peripheral membrane protein</topology>
    </subcellularLocation>
</comment>
<comment type="similarity">
    <text evidence="2">Belongs to the ABC transporter superfamily.</text>
</comment>
<dbReference type="RefSeq" id="WP_013823268.1">
    <property type="nucleotide sequence ID" value="NC_015573.1"/>
</dbReference>
<dbReference type="PANTHER" id="PTHR43553:SF24">
    <property type="entry name" value="ENERGY-COUPLING FACTOR TRANSPORTER ATP-BINDING PROTEIN ECFA1"/>
    <property type="match status" value="1"/>
</dbReference>
<keyword evidence="3" id="KW-0813">Transport</keyword>
<evidence type="ECO:0000259" key="9">
    <source>
        <dbReference type="PROSITE" id="PS50893"/>
    </source>
</evidence>
<feature type="domain" description="ABC transporter" evidence="9">
    <location>
        <begin position="2"/>
        <end position="241"/>
    </location>
</feature>
<keyword evidence="7" id="KW-1278">Translocase</keyword>
<evidence type="ECO:0000256" key="8">
    <source>
        <dbReference type="ARBA" id="ARBA00023136"/>
    </source>
</evidence>
<dbReference type="GO" id="GO:0016887">
    <property type="term" value="F:ATP hydrolysis activity"/>
    <property type="evidence" value="ECO:0007669"/>
    <property type="project" value="InterPro"/>
</dbReference>
<dbReference type="GO" id="GO:0042626">
    <property type="term" value="F:ATPase-coupled transmembrane transporter activity"/>
    <property type="evidence" value="ECO:0007669"/>
    <property type="project" value="TreeGrafter"/>
</dbReference>
<gene>
    <name evidence="10" type="ordered locus">Desku_2215</name>
</gene>
<dbReference type="PROSITE" id="PS50893">
    <property type="entry name" value="ABC_TRANSPORTER_2"/>
    <property type="match status" value="2"/>
</dbReference>
<dbReference type="InterPro" id="IPR017871">
    <property type="entry name" value="ABC_transporter-like_CS"/>
</dbReference>
<protein>
    <submittedName>
        <fullName evidence="10">Phosphonate-transporting ATPase., Sulfate-transporting ATPase</fullName>
        <ecNumber evidence="10">3.6.3.25</ecNumber>
        <ecNumber evidence="10">3.6.3.28</ecNumber>
    </submittedName>
</protein>
<keyword evidence="5" id="KW-0547">Nucleotide-binding</keyword>
<dbReference type="AlphaFoldDB" id="A0AAU8PJ16"/>
<organism evidence="10 11">
    <name type="scientific">Desulfofundulus kuznetsovii (strain DSM 6115 / VKM B-1805 / 17)</name>
    <name type="common">Desulfotomaculum kuznetsovii</name>
    <dbReference type="NCBI Taxonomy" id="760568"/>
    <lineage>
        <taxon>Bacteria</taxon>
        <taxon>Bacillati</taxon>
        <taxon>Bacillota</taxon>
        <taxon>Clostridia</taxon>
        <taxon>Eubacteriales</taxon>
        <taxon>Peptococcaceae</taxon>
        <taxon>Desulfofundulus</taxon>
    </lineage>
</organism>
<evidence type="ECO:0000256" key="3">
    <source>
        <dbReference type="ARBA" id="ARBA00022448"/>
    </source>
</evidence>
<dbReference type="Gene3D" id="3.40.50.300">
    <property type="entry name" value="P-loop containing nucleotide triphosphate hydrolases"/>
    <property type="match status" value="2"/>
</dbReference>
<dbReference type="GO" id="GO:0005524">
    <property type="term" value="F:ATP binding"/>
    <property type="evidence" value="ECO:0007669"/>
    <property type="project" value="UniProtKB-KW"/>
</dbReference>
<dbReference type="PANTHER" id="PTHR43553">
    <property type="entry name" value="HEAVY METAL TRANSPORTER"/>
    <property type="match status" value="1"/>
</dbReference>
<dbReference type="Pfam" id="PF00005">
    <property type="entry name" value="ABC_tran"/>
    <property type="match status" value="2"/>
</dbReference>
<proteinExistence type="inferred from homology"/>
<dbReference type="KEGG" id="dku:Desku_2215"/>
<evidence type="ECO:0000256" key="6">
    <source>
        <dbReference type="ARBA" id="ARBA00022840"/>
    </source>
</evidence>
<dbReference type="SUPFAM" id="SSF52540">
    <property type="entry name" value="P-loop containing nucleoside triphosphate hydrolases"/>
    <property type="match status" value="2"/>
</dbReference>
<keyword evidence="10" id="KW-0378">Hydrolase</keyword>
<dbReference type="CDD" id="cd03225">
    <property type="entry name" value="ABC_cobalt_CbiO_domain1"/>
    <property type="match status" value="2"/>
</dbReference>
<dbReference type="InterPro" id="IPR003593">
    <property type="entry name" value="AAA+_ATPase"/>
</dbReference>
<keyword evidence="6" id="KW-0067">ATP-binding</keyword>
<dbReference type="EC" id="3.6.3.25" evidence="10"/>
<dbReference type="FunFam" id="3.40.50.300:FF:000224">
    <property type="entry name" value="Energy-coupling factor transporter ATP-binding protein EcfA"/>
    <property type="match status" value="2"/>
</dbReference>
<reference evidence="11" key="1">
    <citation type="submission" date="2011-05" db="EMBL/GenBank/DDBJ databases">
        <title>Complete sequence of Desulfotomaculum kuznetsovii DSM 6115.</title>
        <authorList>
            <person name="Lucas S."/>
            <person name="Han J."/>
            <person name="Lapidus A."/>
            <person name="Cheng J.-F."/>
            <person name="Goodwin L."/>
            <person name="Pitluck S."/>
            <person name="Peters L."/>
            <person name="Mikhailova N."/>
            <person name="Lu M."/>
            <person name="Saunders E."/>
            <person name="Han C."/>
            <person name="Tapia R."/>
            <person name="Land M."/>
            <person name="Hauser L."/>
            <person name="Kyrpides N."/>
            <person name="Ivanova N."/>
            <person name="Pagani I."/>
            <person name="Nazina T."/>
            <person name="Ivanova A."/>
            <person name="Parshina S."/>
            <person name="Kuever J."/>
            <person name="Muyzer G."/>
            <person name="Plugge C."/>
            <person name="Stams A."/>
            <person name="Woyke T."/>
        </authorList>
    </citation>
    <scope>NUCLEOTIDE SEQUENCE [LARGE SCALE GENOMIC DNA]</scope>
    <source>
        <strain evidence="11">DSM 6115 / VKM B-1805 / 17</strain>
    </source>
</reference>
<evidence type="ECO:0000313" key="11">
    <source>
        <dbReference type="Proteomes" id="UP000009229"/>
    </source>
</evidence>
<accession>A0AAU8PJ16</accession>
<keyword evidence="8" id="KW-0472">Membrane</keyword>
<dbReference type="EMBL" id="CP002770">
    <property type="protein sequence ID" value="AEG15754.1"/>
    <property type="molecule type" value="Genomic_DNA"/>
</dbReference>
<keyword evidence="4" id="KW-1003">Cell membrane</keyword>
<evidence type="ECO:0000256" key="4">
    <source>
        <dbReference type="ARBA" id="ARBA00022475"/>
    </source>
</evidence>
<feature type="domain" description="ABC transporter" evidence="9">
    <location>
        <begin position="285"/>
        <end position="524"/>
    </location>
</feature>
<evidence type="ECO:0000256" key="5">
    <source>
        <dbReference type="ARBA" id="ARBA00022741"/>
    </source>
</evidence>
<dbReference type="InterPro" id="IPR015856">
    <property type="entry name" value="ABC_transpr_CbiO/EcfA_su"/>
</dbReference>
<dbReference type="NCBIfam" id="NF010167">
    <property type="entry name" value="PRK13648.1"/>
    <property type="match status" value="2"/>
</dbReference>
<sequence>MIEIRNLSYKYSTRDDFALNNVSLHIQKGEFVLLTGPTGCGKSTLLKCLNGIIPHESSGEFYGDVIVCGMNTKDHPIRILAQQVGLVFQNPDEQIFSTRVLDEVAFGPENLCFPKEEIRERVEWALEKVGMKEFIYESTSALSGGQKQRVAVASVLALKPGILVLDEPISQLDPKGAREVLGVVKRLSDEGMTIVLVEHRIHEVARWVDRIIIMNGGEIVLDEPAGKAFEHIDTFKQLGLRVPKSAEPYCKSNPQRKLPLKPAESALTKNGAGSEGSFQKGRKVIEVNDLWFSYESKKSFDKKKWILKGINLDICEGEIVALMGNNGSGKSTLLHHFAGIFRPQKGNLTIMGKNTNKYDAYKLAGTVGIVFQNPSLMLICNTVYEEVSFGPKNLKIAKEEIERRVSDSLTALELENLKDYHPQTLSGGQRLRCAVSAILSMTPDIILLDEPTSGQDIYHIRKLMDLCRKLAGQGRTVIFITHDFEIAMEYADRIIIMKDGKIFADCNPEEVLHTEVVDELITIETGRGLKVV</sequence>
<evidence type="ECO:0000256" key="1">
    <source>
        <dbReference type="ARBA" id="ARBA00004202"/>
    </source>
</evidence>
<name>A0AAU8PJ16_DESK7</name>
<dbReference type="EC" id="3.6.3.28" evidence="10"/>
<evidence type="ECO:0000256" key="7">
    <source>
        <dbReference type="ARBA" id="ARBA00022967"/>
    </source>
</evidence>
<dbReference type="InterPro" id="IPR003439">
    <property type="entry name" value="ABC_transporter-like_ATP-bd"/>
</dbReference>
<dbReference type="InterPro" id="IPR027417">
    <property type="entry name" value="P-loop_NTPase"/>
</dbReference>
<keyword evidence="11" id="KW-1185">Reference proteome</keyword>
<dbReference type="SMART" id="SM00382">
    <property type="entry name" value="AAA"/>
    <property type="match status" value="2"/>
</dbReference>
<dbReference type="Proteomes" id="UP000009229">
    <property type="component" value="Chromosome"/>
</dbReference>
<dbReference type="InterPro" id="IPR050095">
    <property type="entry name" value="ECF_ABC_transporter_ATP-bd"/>
</dbReference>
<evidence type="ECO:0000313" key="10">
    <source>
        <dbReference type="EMBL" id="AEG15754.1"/>
    </source>
</evidence>
<dbReference type="PROSITE" id="PS00211">
    <property type="entry name" value="ABC_TRANSPORTER_1"/>
    <property type="match status" value="1"/>
</dbReference>
<dbReference type="GO" id="GO:0043190">
    <property type="term" value="C:ATP-binding cassette (ABC) transporter complex"/>
    <property type="evidence" value="ECO:0007669"/>
    <property type="project" value="TreeGrafter"/>
</dbReference>